<feature type="compositionally biased region" description="Basic and acidic residues" evidence="5">
    <location>
        <begin position="443"/>
        <end position="452"/>
    </location>
</feature>
<organism evidence="7 8">
    <name type="scientific">Gandjariella thermophila</name>
    <dbReference type="NCBI Taxonomy" id="1931992"/>
    <lineage>
        <taxon>Bacteria</taxon>
        <taxon>Bacillati</taxon>
        <taxon>Actinomycetota</taxon>
        <taxon>Actinomycetes</taxon>
        <taxon>Pseudonocardiales</taxon>
        <taxon>Pseudonocardiaceae</taxon>
        <taxon>Gandjariella</taxon>
    </lineage>
</organism>
<comment type="catalytic activity">
    <reaction evidence="4">
        <text>ATP + (deoxyribonucleotide)n-3'-hydroxyl + 5'-phospho-(deoxyribonucleotide)m = (deoxyribonucleotide)n+m + AMP + diphosphate.</text>
        <dbReference type="EC" id="6.5.1.1"/>
    </reaction>
</comment>
<evidence type="ECO:0000256" key="4">
    <source>
        <dbReference type="ARBA" id="ARBA00034003"/>
    </source>
</evidence>
<dbReference type="CDD" id="cd07906">
    <property type="entry name" value="Adenylation_DNA_ligase_LigD_LigC"/>
    <property type="match status" value="1"/>
</dbReference>
<feature type="region of interest" description="Disordered" evidence="5">
    <location>
        <begin position="441"/>
        <end position="469"/>
    </location>
</feature>
<dbReference type="GO" id="GO:0003910">
    <property type="term" value="F:DNA ligase (ATP) activity"/>
    <property type="evidence" value="ECO:0007669"/>
    <property type="project" value="UniProtKB-EC"/>
</dbReference>
<dbReference type="Gene3D" id="2.40.50.140">
    <property type="entry name" value="Nucleic acid-binding proteins"/>
    <property type="match status" value="1"/>
</dbReference>
<dbReference type="Gene3D" id="3.30.1490.70">
    <property type="match status" value="1"/>
</dbReference>
<reference evidence="8" key="1">
    <citation type="submission" date="2019-04" db="EMBL/GenBank/DDBJ databases">
        <title>Draft genome sequence of Pseudonocardiaceae bacterium SL3-2-4.</title>
        <authorList>
            <person name="Ningsih F."/>
            <person name="Yokota A."/>
            <person name="Sakai Y."/>
            <person name="Nanatani K."/>
            <person name="Yabe S."/>
            <person name="Oetari A."/>
            <person name="Sjamsuridzal W."/>
        </authorList>
    </citation>
    <scope>NUCLEOTIDE SEQUENCE [LARGE SCALE GENOMIC DNA]</scope>
    <source>
        <strain evidence="8">SL3-2-4</strain>
    </source>
</reference>
<evidence type="ECO:0000256" key="3">
    <source>
        <dbReference type="ARBA" id="ARBA00022598"/>
    </source>
</evidence>
<dbReference type="Pfam" id="PF04679">
    <property type="entry name" value="DNA_ligase_A_C"/>
    <property type="match status" value="1"/>
</dbReference>
<protein>
    <recommendedName>
        <fullName evidence="2">DNA ligase (ATP)</fullName>
        <ecNumber evidence="2">6.5.1.1</ecNumber>
    </recommendedName>
</protein>
<feature type="region of interest" description="Disordered" evidence="5">
    <location>
        <begin position="335"/>
        <end position="426"/>
    </location>
</feature>
<dbReference type="PROSITE" id="PS50160">
    <property type="entry name" value="DNA_LIGASE_A3"/>
    <property type="match status" value="1"/>
</dbReference>
<dbReference type="AlphaFoldDB" id="A0A4D4IZ30"/>
<dbReference type="SUPFAM" id="SSF50249">
    <property type="entry name" value="Nucleic acid-binding proteins"/>
    <property type="match status" value="1"/>
</dbReference>
<dbReference type="GO" id="GO:0005524">
    <property type="term" value="F:ATP binding"/>
    <property type="evidence" value="ECO:0007669"/>
    <property type="project" value="InterPro"/>
</dbReference>
<feature type="compositionally biased region" description="Basic residues" evidence="5">
    <location>
        <begin position="386"/>
        <end position="395"/>
    </location>
</feature>
<dbReference type="EC" id="6.5.1.1" evidence="2"/>
<dbReference type="SUPFAM" id="SSF56091">
    <property type="entry name" value="DNA ligase/mRNA capping enzyme, catalytic domain"/>
    <property type="match status" value="1"/>
</dbReference>
<evidence type="ECO:0000313" key="7">
    <source>
        <dbReference type="EMBL" id="GDY29511.1"/>
    </source>
</evidence>
<dbReference type="InterPro" id="IPR050191">
    <property type="entry name" value="ATP-dep_DNA_ligase"/>
</dbReference>
<evidence type="ECO:0000256" key="5">
    <source>
        <dbReference type="SAM" id="MobiDB-lite"/>
    </source>
</evidence>
<gene>
    <name evidence="7" type="ORF">GTS_11440</name>
</gene>
<dbReference type="InterPro" id="IPR014146">
    <property type="entry name" value="LigD_ligase_dom"/>
</dbReference>
<evidence type="ECO:0000259" key="6">
    <source>
        <dbReference type="PROSITE" id="PS50160"/>
    </source>
</evidence>
<evidence type="ECO:0000313" key="8">
    <source>
        <dbReference type="Proteomes" id="UP000298860"/>
    </source>
</evidence>
<comment type="caution">
    <text evidence="7">The sequence shown here is derived from an EMBL/GenBank/DDBJ whole genome shotgun (WGS) entry which is preliminary data.</text>
</comment>
<dbReference type="GO" id="GO:0006310">
    <property type="term" value="P:DNA recombination"/>
    <property type="evidence" value="ECO:0007669"/>
    <property type="project" value="InterPro"/>
</dbReference>
<dbReference type="GO" id="GO:0006281">
    <property type="term" value="P:DNA repair"/>
    <property type="evidence" value="ECO:0007669"/>
    <property type="project" value="InterPro"/>
</dbReference>
<dbReference type="PANTHER" id="PTHR45674">
    <property type="entry name" value="DNA LIGASE 1/3 FAMILY MEMBER"/>
    <property type="match status" value="1"/>
</dbReference>
<evidence type="ECO:0000256" key="2">
    <source>
        <dbReference type="ARBA" id="ARBA00012727"/>
    </source>
</evidence>
<dbReference type="PANTHER" id="PTHR45674:SF4">
    <property type="entry name" value="DNA LIGASE 1"/>
    <property type="match status" value="1"/>
</dbReference>
<dbReference type="InterPro" id="IPR012340">
    <property type="entry name" value="NA-bd_OB-fold"/>
</dbReference>
<dbReference type="Proteomes" id="UP000298860">
    <property type="component" value="Unassembled WGS sequence"/>
</dbReference>
<dbReference type="CDD" id="cd07971">
    <property type="entry name" value="OBF_DNA_ligase_LigD"/>
    <property type="match status" value="1"/>
</dbReference>
<comment type="similarity">
    <text evidence="1">Belongs to the ATP-dependent DNA ligase family.</text>
</comment>
<feature type="domain" description="ATP-dependent DNA ligase family profile" evidence="6">
    <location>
        <begin position="125"/>
        <end position="253"/>
    </location>
</feature>
<dbReference type="EMBL" id="BJFL01000003">
    <property type="protein sequence ID" value="GDY29511.1"/>
    <property type="molecule type" value="Genomic_DNA"/>
</dbReference>
<keyword evidence="3" id="KW-0436">Ligase</keyword>
<dbReference type="InterPro" id="IPR012309">
    <property type="entry name" value="DNA_ligase_ATP-dep_C"/>
</dbReference>
<dbReference type="Pfam" id="PF01068">
    <property type="entry name" value="DNA_ligase_A_M"/>
    <property type="match status" value="1"/>
</dbReference>
<dbReference type="Gene3D" id="3.30.470.30">
    <property type="entry name" value="DNA ligase/mRNA capping enzyme"/>
    <property type="match status" value="1"/>
</dbReference>
<keyword evidence="8" id="KW-1185">Reference proteome</keyword>
<sequence length="469" mass="51616">MRRGLVRAETRVSARRAQELATAWPALVRPMLAIPGEVPTEPGWGYEFKWDGVRAIAYVADGELRLMSRNDLDVTRCYPELIDLAELLAGYRVVLDGEIVSLDRAGRPDFGLLQSRMHVQRPGPALLHRVPVAYFAFDLLHHDGDSLLAEPYRARRDRLAGLPLEGRSRSVAVPRWWPGWPGDGEAVLAAAREHGLEGVMAKRLDSRYQPGRRSRSWIKTALTHTMDVVVGGWKPGEGHRSGTIGSLLVGAYGGEGELRYLGHVGTGFTRRVLADLYTRLSGLETDADPFAGTVPREHARDVRWVRPLLVAEISYRGVTRDGRLRAASWRGLRPDKAPAEARTDLPPCSPRPRSAGWLLGAEPERPSRGLVHPDTGEAGGGQPIRQRGRIHRHHCVGQVQQPEHRRGDTVRAGQHAAGPQHPVRLGEQPVLPRRRGHVVQHGEAQHRGERGVGQRHGGAVALGHPHGAG</sequence>
<dbReference type="InterPro" id="IPR012310">
    <property type="entry name" value="DNA_ligase_ATP-dep_cent"/>
</dbReference>
<name>A0A4D4IZ30_9PSEU</name>
<proteinExistence type="inferred from homology"/>
<accession>A0A4D4IZ30</accession>
<evidence type="ECO:0000256" key="1">
    <source>
        <dbReference type="ARBA" id="ARBA00007572"/>
    </source>
</evidence>
<dbReference type="NCBIfam" id="TIGR02779">
    <property type="entry name" value="NHEJ_ligase_lig"/>
    <property type="match status" value="1"/>
</dbReference>